<dbReference type="Gene3D" id="1.25.40.20">
    <property type="entry name" value="Ankyrin repeat-containing domain"/>
    <property type="match status" value="2"/>
</dbReference>
<dbReference type="AlphaFoldDB" id="A0AAD5UHN0"/>
<proteinExistence type="predicted"/>
<organism evidence="1 2">
    <name type="scientific">Boothiomyces macroporosus</name>
    <dbReference type="NCBI Taxonomy" id="261099"/>
    <lineage>
        <taxon>Eukaryota</taxon>
        <taxon>Fungi</taxon>
        <taxon>Fungi incertae sedis</taxon>
        <taxon>Chytridiomycota</taxon>
        <taxon>Chytridiomycota incertae sedis</taxon>
        <taxon>Chytridiomycetes</taxon>
        <taxon>Rhizophydiales</taxon>
        <taxon>Terramycetaceae</taxon>
        <taxon>Boothiomyces</taxon>
    </lineage>
</organism>
<dbReference type="EMBL" id="JADGKB010000070">
    <property type="protein sequence ID" value="KAJ3255168.1"/>
    <property type="molecule type" value="Genomic_DNA"/>
</dbReference>
<dbReference type="InterPro" id="IPR036770">
    <property type="entry name" value="Ankyrin_rpt-contain_sf"/>
</dbReference>
<reference evidence="1" key="1">
    <citation type="submission" date="2020-05" db="EMBL/GenBank/DDBJ databases">
        <title>Phylogenomic resolution of chytrid fungi.</title>
        <authorList>
            <person name="Stajich J.E."/>
            <person name="Amses K."/>
            <person name="Simmons R."/>
            <person name="Seto K."/>
            <person name="Myers J."/>
            <person name="Bonds A."/>
            <person name="Quandt C.A."/>
            <person name="Barry K."/>
            <person name="Liu P."/>
            <person name="Grigoriev I."/>
            <person name="Longcore J.E."/>
            <person name="James T.Y."/>
        </authorList>
    </citation>
    <scope>NUCLEOTIDE SEQUENCE</scope>
    <source>
        <strain evidence="1">PLAUS21</strain>
    </source>
</reference>
<evidence type="ECO:0000313" key="1">
    <source>
        <dbReference type="EMBL" id="KAJ3255168.1"/>
    </source>
</evidence>
<sequence>MLEKIGVELEIVGRHLAIQDYLELLYALNYRLPLIPHLSYPAYRLSFPNIKSSEYKCSCKYGAKLHSDYYSDESFKFVFQVSDLETIRSMLLSHSVSIETLLVAIGEIIQEEIVIPQIGWEISKYLLDFHQIPIDPHYTSIMYFQAAGLGMLELVSLLILDLNAQSFYSHNEVFVEACRAGNPDMVEFLMGQQFIDINYREGPNGCSGFSIAAAIGNFKVFKLLLAEPTMVIEEGGLTYLLSCWRNEPKYMEMFEILMEDERAVWNELDNMPLSSLCITGLVGAVEKLLQRDDVDPAADSCRAVEYAVINDNLDILNLLLQIPSVNPFPGIFTFPCQSQNFGILNRLLQDPRGIVTINPLNAAISSKSELVIDFIVENNHLDLCDNQIRSALASFAVLFQKEEILKKLLKIKEISIDARLEAAIFDALSLGNTKAINFLISDDTIEDGLLWQRLALKSANQNRWELIYLLLNSPKFSPSFKKNELLTLSCEHSVSIITEKIVEHPNFTYQHEDGMFMALMRNSNIQDTRYLLENLPFDPSQKRNLLFRSACKYSTKEYIEYLLTLDKVDPTELNYQALKSILARKDDSLVDLVNTGKFGIDINVFNLYLRME</sequence>
<dbReference type="SMART" id="SM00248">
    <property type="entry name" value="ANK"/>
    <property type="match status" value="4"/>
</dbReference>
<dbReference type="InterPro" id="IPR002110">
    <property type="entry name" value="Ankyrin_rpt"/>
</dbReference>
<accession>A0AAD5UHN0</accession>
<protein>
    <recommendedName>
        <fullName evidence="3">Ankyrin repeat protein</fullName>
    </recommendedName>
</protein>
<evidence type="ECO:0008006" key="3">
    <source>
        <dbReference type="Google" id="ProtNLM"/>
    </source>
</evidence>
<evidence type="ECO:0000313" key="2">
    <source>
        <dbReference type="Proteomes" id="UP001210925"/>
    </source>
</evidence>
<comment type="caution">
    <text evidence="1">The sequence shown here is derived from an EMBL/GenBank/DDBJ whole genome shotgun (WGS) entry which is preliminary data.</text>
</comment>
<dbReference type="SUPFAM" id="SSF48403">
    <property type="entry name" value="Ankyrin repeat"/>
    <property type="match status" value="1"/>
</dbReference>
<name>A0AAD5UHN0_9FUNG</name>
<keyword evidence="2" id="KW-1185">Reference proteome</keyword>
<gene>
    <name evidence="1" type="ORF">HK103_006537</name>
</gene>
<dbReference type="Proteomes" id="UP001210925">
    <property type="component" value="Unassembled WGS sequence"/>
</dbReference>